<dbReference type="EMBL" id="SPHZ02000010">
    <property type="protein sequence ID" value="KAF0897580.1"/>
    <property type="molecule type" value="Genomic_DNA"/>
</dbReference>
<accession>A0A6G1CBS2</accession>
<keyword evidence="7" id="KW-1185">Reference proteome</keyword>
<evidence type="ECO:0000256" key="2">
    <source>
        <dbReference type="ARBA" id="ARBA00022553"/>
    </source>
</evidence>
<evidence type="ECO:0000256" key="1">
    <source>
        <dbReference type="ARBA" id="ARBA00004123"/>
    </source>
</evidence>
<feature type="region of interest" description="Disordered" evidence="4">
    <location>
        <begin position="116"/>
        <end position="168"/>
    </location>
</feature>
<sequence length="182" mass="19874">MERRQSQPALPAPAAMNTKVYVADQSTFKELVQRLTGQQPAEAVAQQVAAGTSAARRGRGRLAVRRMGTAIQKPAHQLHHLSPKLSVVSPARPRLAGFASPSPWGPDGPCVLNKQVELPPSPPSASTLAEEIDETAEEKTTQEGKLEDMHQSPPVRNRREPKLLNLFPLTSSYSKNCRENSR</sequence>
<dbReference type="OrthoDB" id="681627at2759"/>
<name>A0A6G1CBS2_9ORYZ</name>
<evidence type="ECO:0000256" key="3">
    <source>
        <dbReference type="ARBA" id="ARBA00023242"/>
    </source>
</evidence>
<dbReference type="PANTHER" id="PTHR33402">
    <property type="entry name" value="VQ MOTIF-CONTAINING PROTEIN 11-LIKE"/>
    <property type="match status" value="1"/>
</dbReference>
<proteinExistence type="predicted"/>
<reference evidence="6 7" key="1">
    <citation type="submission" date="2019-11" db="EMBL/GenBank/DDBJ databases">
        <title>Whole genome sequence of Oryza granulata.</title>
        <authorList>
            <person name="Li W."/>
        </authorList>
    </citation>
    <scope>NUCLEOTIDE SEQUENCE [LARGE SCALE GENOMIC DNA]</scope>
    <source>
        <strain evidence="7">cv. Menghai</strain>
        <tissue evidence="6">Leaf</tissue>
    </source>
</reference>
<comment type="caution">
    <text evidence="6">The sequence shown here is derived from an EMBL/GenBank/DDBJ whole genome shotgun (WGS) entry which is preliminary data.</text>
</comment>
<evidence type="ECO:0000259" key="5">
    <source>
        <dbReference type="Pfam" id="PF05678"/>
    </source>
</evidence>
<comment type="subcellular location">
    <subcellularLocation>
        <location evidence="1">Nucleus</location>
    </subcellularLocation>
</comment>
<evidence type="ECO:0000313" key="7">
    <source>
        <dbReference type="Proteomes" id="UP000479710"/>
    </source>
</evidence>
<keyword evidence="2" id="KW-0597">Phosphoprotein</keyword>
<feature type="domain" description="VQ" evidence="5">
    <location>
        <begin position="16"/>
        <end position="41"/>
    </location>
</feature>
<dbReference type="Proteomes" id="UP000479710">
    <property type="component" value="Unassembled WGS sequence"/>
</dbReference>
<dbReference type="AlphaFoldDB" id="A0A6G1CBS2"/>
<keyword evidence="3" id="KW-0539">Nucleus</keyword>
<dbReference type="GO" id="GO:0005634">
    <property type="term" value="C:nucleus"/>
    <property type="evidence" value="ECO:0007669"/>
    <property type="project" value="UniProtKB-SubCell"/>
</dbReference>
<evidence type="ECO:0000313" key="6">
    <source>
        <dbReference type="EMBL" id="KAF0897580.1"/>
    </source>
</evidence>
<dbReference type="Pfam" id="PF05678">
    <property type="entry name" value="VQ"/>
    <property type="match status" value="1"/>
</dbReference>
<dbReference type="InterPro" id="IPR008889">
    <property type="entry name" value="VQ"/>
</dbReference>
<evidence type="ECO:0000256" key="4">
    <source>
        <dbReference type="SAM" id="MobiDB-lite"/>
    </source>
</evidence>
<organism evidence="6 7">
    <name type="scientific">Oryza meyeriana var. granulata</name>
    <dbReference type="NCBI Taxonomy" id="110450"/>
    <lineage>
        <taxon>Eukaryota</taxon>
        <taxon>Viridiplantae</taxon>
        <taxon>Streptophyta</taxon>
        <taxon>Embryophyta</taxon>
        <taxon>Tracheophyta</taxon>
        <taxon>Spermatophyta</taxon>
        <taxon>Magnoliopsida</taxon>
        <taxon>Liliopsida</taxon>
        <taxon>Poales</taxon>
        <taxon>Poaceae</taxon>
        <taxon>BOP clade</taxon>
        <taxon>Oryzoideae</taxon>
        <taxon>Oryzeae</taxon>
        <taxon>Oryzinae</taxon>
        <taxon>Oryza</taxon>
        <taxon>Oryza meyeriana</taxon>
    </lineage>
</organism>
<feature type="compositionally biased region" description="Basic and acidic residues" evidence="4">
    <location>
        <begin position="137"/>
        <end position="150"/>
    </location>
</feature>
<dbReference type="PANTHER" id="PTHR33402:SF19">
    <property type="entry name" value="VQ MOTIF-CONTAINING PROTEIN 11"/>
    <property type="match status" value="1"/>
</dbReference>
<protein>
    <recommendedName>
        <fullName evidence="5">VQ domain-containing protein</fullName>
    </recommendedName>
</protein>
<dbReference type="InterPro" id="IPR039611">
    <property type="entry name" value="VQ_4/11/13/19/31/33"/>
</dbReference>
<gene>
    <name evidence="6" type="ORF">E2562_039383</name>
</gene>